<dbReference type="Gene3D" id="3.40.50.410">
    <property type="entry name" value="von Willebrand factor, type A domain"/>
    <property type="match status" value="1"/>
</dbReference>
<gene>
    <name evidence="3" type="ORF">GO594_17035</name>
</gene>
<name>A0A7X3H944_9GAMM</name>
<dbReference type="SUPFAM" id="SSF50998">
    <property type="entry name" value="Quinoprotein alcohol dehydrogenase-like"/>
    <property type="match status" value="1"/>
</dbReference>
<dbReference type="SUPFAM" id="SSF53300">
    <property type="entry name" value="vWA-like"/>
    <property type="match status" value="1"/>
</dbReference>
<dbReference type="EMBL" id="WTFN01000041">
    <property type="protein sequence ID" value="MWK57686.1"/>
    <property type="molecule type" value="Genomic_DNA"/>
</dbReference>
<reference evidence="3 4" key="1">
    <citation type="submission" date="2019-12" db="EMBL/GenBank/DDBJ databases">
        <title>Draft genome sequence of Pseudomonas otitidis recovered from a chicken carcass.</title>
        <authorList>
            <person name="Vieira T.R."/>
            <person name="Oliviera E.F.C."/>
            <person name="Silva N.M.V."/>
            <person name="Sambrano G.E."/>
            <person name="Cibulski S.P."/>
            <person name="Cardoso M.R.I."/>
        </authorList>
    </citation>
    <scope>NUCLEOTIDE SEQUENCE [LARGE SCALE GENOMIC DNA]</scope>
    <source>
        <strain evidence="3 4">25_K</strain>
    </source>
</reference>
<keyword evidence="1" id="KW-0732">Signal</keyword>
<dbReference type="Proteomes" id="UP000461288">
    <property type="component" value="Unassembled WGS sequence"/>
</dbReference>
<proteinExistence type="predicted"/>
<organism evidence="3 4">
    <name type="scientific">Metapseudomonas otitidis</name>
    <dbReference type="NCBI Taxonomy" id="319939"/>
    <lineage>
        <taxon>Bacteria</taxon>
        <taxon>Pseudomonadati</taxon>
        <taxon>Pseudomonadota</taxon>
        <taxon>Gammaproteobacteria</taxon>
        <taxon>Pseudomonadales</taxon>
        <taxon>Pseudomonadaceae</taxon>
        <taxon>Metapseudomonas</taxon>
    </lineage>
</organism>
<evidence type="ECO:0000259" key="2">
    <source>
        <dbReference type="PROSITE" id="PS50234"/>
    </source>
</evidence>
<dbReference type="PROSITE" id="PS50234">
    <property type="entry name" value="VWFA"/>
    <property type="match status" value="1"/>
</dbReference>
<comment type="caution">
    <text evidence="3">The sequence shown here is derived from an EMBL/GenBank/DDBJ whole genome shotgun (WGS) entry which is preliminary data.</text>
</comment>
<accession>A0A7X3H944</accession>
<dbReference type="RefSeq" id="WP_160481505.1">
    <property type="nucleotide sequence ID" value="NZ_WTFN01000041.1"/>
</dbReference>
<dbReference type="InterPro" id="IPR036465">
    <property type="entry name" value="vWFA_dom_sf"/>
</dbReference>
<protein>
    <submittedName>
        <fullName evidence="3">Pilus assembly protein PilY</fullName>
    </submittedName>
</protein>
<dbReference type="InterPro" id="IPR002035">
    <property type="entry name" value="VWF_A"/>
</dbReference>
<sequence>MSVTRKMALGASAFTYLALSLNTALADDTEIYTTRDLPADQRVRPNIMFVIDTSGSMQSGVPGTNCRSLVPLDNSSTGIPRDWCTSTEARTNRVNNGQLTRIQVVKQVVGQLVDELALSNDSNIGLVRFSANNEGGFVNVPVQQAGTVADSFKTQLNSYYASGATPLLETYHEAAQYLRGGSIIYGRQSTGYIEDWKGAAFVSPWNSDRASYSGSTYNSPIQNSCQKSSIIVLTDGLPNGDSSSNSAIASLVRTGTPNSIYTSCNRGYPTDGEANAGCWMPGLAEWLANNDNGPASVTGKQTISTYTVGFGSISDTRLLDDTATLGQGKFFTTNDTSGLVTSLRSILVDILADNTTFTTPTVSVSAYSNFGYRNDLYYALFRPAQGARWLGNVKKYKATSDASGNLVVTDVNGRSAVDTSTGFFLDSAQSYWTPSNVVDGKNASLGGAASRLTNPSARNLYTYTGSNRDPGSTGSVNLTGSAHLLSTSNTSLTKTMLGDASMADAYKTNLLTWARGTDPADSSVRAQIGDVLHNAPKVVAYASDESIERIANGTAQDSLVLFYGTNEGFIGAIDPSTGNELFSFIPKELLPNLKAYYDDPKGSANKKYGIDGQFDLKVTYGNVNPTTQIRNASTVVLYAGMGRGGRNYYALDMSPGTQGNTSTIQPKLKWVIRGGSGGSTGFTRLGQTWSTPKYAKVKWNGQTKEVLIFTGGYDTTQDNDAIPDNPKSDSSGNALYVVDADTGQKLWMAGPTGDSDANLTLSTMTNSMPGDPALIDIGGDGLIDTIFTADTRGQIFRFDIKSGNGGASDFATGGRVAALGGTDASNNRRFYNQPDVALIKERGGDTYFTVSIGSGYRGHPLSEAALDRFYVIRDKNVYAAPTSYTSITESNLVDVSSVNLTSAEAQSIQNQINTKRAEIDTLNANEASARANLASYQASIGYTDKLNTLVGVNNSINQKQAAIDTILRNDPYVVAHATESGSQTQSHSLVVAAQSALSQLNGLNATSPGASSFKASELNSTTAGNIGTLQARITAALNDSSLSSQYSAILAKQDQITAAKAAGSDTTTLESDLATLNSNYENSAAFGVRDGLIQNLSAINDKINQIAGLQAAIVDAYNQGNTADATSKLADLTSAKNALNSLLPSGLPAAPAGTTSSGLLAANEAQTQTNLEAVSSPLVTQSNLLSTLEAERVTLAGQASSLQADLQALANRAYNTASNVLNATQLAAATAADTTPPLTQFEAYNYLIEQARAAAATGIPTKRAEINALYAQLTPGDSYTPNPTLLAQSSGWFIRFPSGEKVLSSSVSFAGSVLFTTFRPSGQQVTTCGPDVGRGRFYALNLVDASAVFTETVNGTKTAKRSFDLAHGGIPSKPATILRDDKSVGLLCGAENCLVDPSNKGCVDGAEICETNKAIQGLYWREN</sequence>
<evidence type="ECO:0000313" key="4">
    <source>
        <dbReference type="Proteomes" id="UP000461288"/>
    </source>
</evidence>
<evidence type="ECO:0000313" key="3">
    <source>
        <dbReference type="EMBL" id="MWK57686.1"/>
    </source>
</evidence>
<feature type="domain" description="VWFA" evidence="2">
    <location>
        <begin position="46"/>
        <end position="351"/>
    </location>
</feature>
<evidence type="ECO:0000256" key="1">
    <source>
        <dbReference type="SAM" id="SignalP"/>
    </source>
</evidence>
<dbReference type="InterPro" id="IPR011047">
    <property type="entry name" value="Quinoprotein_ADH-like_sf"/>
</dbReference>
<feature type="signal peptide" evidence="1">
    <location>
        <begin position="1"/>
        <end position="26"/>
    </location>
</feature>
<feature type="chain" id="PRO_5030938465" evidence="1">
    <location>
        <begin position="27"/>
        <end position="1423"/>
    </location>
</feature>